<evidence type="ECO:0000313" key="2">
    <source>
        <dbReference type="Proteomes" id="UP000504607"/>
    </source>
</evidence>
<proteinExistence type="predicted"/>
<accession>A0A8N4ES52</accession>
<dbReference type="PANTHER" id="PTHR31236:SF2">
    <property type="entry name" value="BURP DOMAIN PROTEIN RD22"/>
    <property type="match status" value="1"/>
</dbReference>
<dbReference type="SMART" id="SM01045">
    <property type="entry name" value="BURP"/>
    <property type="match status" value="1"/>
</dbReference>
<dbReference type="OrthoDB" id="763017at2759"/>
<evidence type="ECO:0000313" key="3">
    <source>
        <dbReference type="RefSeq" id="XP_029117955.1"/>
    </source>
</evidence>
<organism evidence="2 3">
    <name type="scientific">Elaeis guineensis var. tenera</name>
    <name type="common">Oil palm</name>
    <dbReference type="NCBI Taxonomy" id="51953"/>
    <lineage>
        <taxon>Eukaryota</taxon>
        <taxon>Viridiplantae</taxon>
        <taxon>Streptophyta</taxon>
        <taxon>Embryophyta</taxon>
        <taxon>Tracheophyta</taxon>
        <taxon>Spermatophyta</taxon>
        <taxon>Magnoliopsida</taxon>
        <taxon>Liliopsida</taxon>
        <taxon>Arecaceae</taxon>
        <taxon>Arecoideae</taxon>
        <taxon>Cocoseae</taxon>
        <taxon>Elaeidinae</taxon>
        <taxon>Elaeis</taxon>
    </lineage>
</organism>
<dbReference type="InterPro" id="IPR004873">
    <property type="entry name" value="BURP_dom"/>
</dbReference>
<dbReference type="AlphaFoldDB" id="A0A8N4ES52"/>
<gene>
    <name evidence="3" type="primary">LOC105036085</name>
</gene>
<protein>
    <submittedName>
        <fullName evidence="3">BURP domain-containing protein 6-like</fullName>
    </submittedName>
</protein>
<dbReference type="PANTHER" id="PTHR31236">
    <property type="entry name" value="BURP DOMAIN PROTEIN USPL1-LIKE"/>
    <property type="match status" value="1"/>
</dbReference>
<dbReference type="InterPro" id="IPR044816">
    <property type="entry name" value="BURP"/>
</dbReference>
<dbReference type="PROSITE" id="PS51277">
    <property type="entry name" value="BURP"/>
    <property type="match status" value="1"/>
</dbReference>
<feature type="domain" description="BURP" evidence="1">
    <location>
        <begin position="61"/>
        <end position="272"/>
    </location>
</feature>
<dbReference type="RefSeq" id="XP_029117955.1">
    <property type="nucleotide sequence ID" value="XM_029262122.1"/>
</dbReference>
<evidence type="ECO:0000259" key="1">
    <source>
        <dbReference type="PROSITE" id="PS51277"/>
    </source>
</evidence>
<name>A0A8N4ES52_ELAGV</name>
<reference evidence="3" key="1">
    <citation type="submission" date="2025-08" db="UniProtKB">
        <authorList>
            <consortium name="RefSeq"/>
        </authorList>
    </citation>
    <scope>IDENTIFICATION</scope>
</reference>
<dbReference type="Pfam" id="PF03181">
    <property type="entry name" value="BURP"/>
    <property type="match status" value="1"/>
</dbReference>
<dbReference type="Proteomes" id="UP000504607">
    <property type="component" value="Unplaced"/>
</dbReference>
<sequence>MPRAIRDILAEEGARTAVNVSKGGLKFNISKDNIAVRDNHAYIYNYRSRATEIQDRFATIFFLQKDLLPGANKTIYFIRTSSGTPLLPRRMADSIPFSSSKLPEIFARLSIKPNSVEAESMKKALEDCEEPPVDGETKYCATSLESMVDFSTWTLGTRNVRALSTTVDNYAATPKQVYTMSKVQKLAGSKFVSCHVMNYIYVVFYCHAQSMVAYTLSLVGNDGTKVEAVAACHNNTAKFNPNYLAFQVLHVKPGTVPICHFLLENGILWSPNK</sequence>
<keyword evidence="2" id="KW-1185">Reference proteome</keyword>